<evidence type="ECO:0008006" key="7">
    <source>
        <dbReference type="Google" id="ProtNLM"/>
    </source>
</evidence>
<feature type="domain" description="DUF7223" evidence="4">
    <location>
        <begin position="446"/>
        <end position="659"/>
    </location>
</feature>
<dbReference type="InterPro" id="IPR055647">
    <property type="entry name" value="DUF7223"/>
</dbReference>
<dbReference type="Pfam" id="PF22974">
    <property type="entry name" value="DUF7029"/>
    <property type="match status" value="1"/>
</dbReference>
<gene>
    <name evidence="5" type="ORF">BJ875DRAFT_488610</name>
</gene>
<evidence type="ECO:0000313" key="5">
    <source>
        <dbReference type="EMBL" id="KAG9229774.1"/>
    </source>
</evidence>
<evidence type="ECO:0000259" key="3">
    <source>
        <dbReference type="Pfam" id="PF22974"/>
    </source>
</evidence>
<feature type="region of interest" description="Disordered" evidence="1">
    <location>
        <begin position="60"/>
        <end position="93"/>
    </location>
</feature>
<name>A0A9P7Y9R5_9HELO</name>
<evidence type="ECO:0000256" key="1">
    <source>
        <dbReference type="SAM" id="MobiDB-lite"/>
    </source>
</evidence>
<dbReference type="Proteomes" id="UP000824998">
    <property type="component" value="Unassembled WGS sequence"/>
</dbReference>
<feature type="signal peptide" evidence="2">
    <location>
        <begin position="1"/>
        <end position="18"/>
    </location>
</feature>
<evidence type="ECO:0000256" key="2">
    <source>
        <dbReference type="SAM" id="SignalP"/>
    </source>
</evidence>
<accession>A0A9P7Y9R5</accession>
<feature type="compositionally biased region" description="Low complexity" evidence="1">
    <location>
        <begin position="60"/>
        <end position="92"/>
    </location>
</feature>
<comment type="caution">
    <text evidence="5">The sequence shown here is derived from an EMBL/GenBank/DDBJ whole genome shotgun (WGS) entry which is preliminary data.</text>
</comment>
<sequence>MVRFAVFSPLGFAVIALALPHSPPFLNATTVTIHVNETTTICPTPNPTLAVTSLLEVVHSTGSSPGVSPGPSPVQGGQASSTAEASSTAGASNGQLSLKRDWDIDASDFSQLDPKKSCRMLYAKEQVPLGEKPAENEPYAWVNMNETEYPTIQTVNSKYYKKVWCDQSAGWIKMAFNSPEAYNHAWNSWHDDSRAKWGDYVVITPESSCKNYGDTSQRNFIRAISEVRDDSSMTITCQTKDISFGTTVGDENPTEVEFENFNQPDVSAQANEATQNGQFNDLGGEVLVEPSGDSDFDEYRDAVIGRMDLATLNNNTLNQFNLTLEDFYGENDLPDLVAQNLAKRRIGDRIKKAFKKVARAVSKAVTKVVNVVKKVASVIVETAKKVGDAIAKFTTIDKSLNKDIDFDTARLGQIVKTPFKGRDGYELFHAEFSNKSLPAGVEAAGTLDVFCVECGVRADLKLRGKVIFIVSRLKFDEGFIEVTGNMGAGVGLGIVADLTLTKEFKKQITSIPLTPFSIPNIFVIGPKFDLSAGVEFELEAQGQLLAGVQLDWPAVSARMDIVNSASSFASGFKPVVTPVIEVEGSITLKTTFFLEGALGVGIDVLNGLFDKSVELIERPGIFVSAGVGASFDLETGVGGFGDNDCRGVNIAIGLSNEVSVNVFDIDALSTTIDEQSIELGSKCIPFFRKRDEYDVNGSGYPLIDGRQMQTRAIGDTTFEGGILTMMTTRDEDRTFRLRYSPNGNTYAVEEDKVPEEEKASEWSGWFASDPSGAFIFGDSHSRVYHGYTDTLIDFGVSRLRLHKPDQMPKTAQPMVFASIIPEEDISAVNASAPVAANSTISPEMPYMIISDMGGNIYFPIICVYDGTVYPKMFMANDTVSGVETLMSNSPEILRTVTGANMKECGYVPLTNGILGKTVGTLSSEAE</sequence>
<dbReference type="InterPro" id="IPR054293">
    <property type="entry name" value="DUF7029"/>
</dbReference>
<reference evidence="5" key="1">
    <citation type="journal article" date="2021" name="IMA Fungus">
        <title>Genomic characterization of three marine fungi, including Emericellopsis atlantica sp. nov. with signatures of a generalist lifestyle and marine biomass degradation.</title>
        <authorList>
            <person name="Hagestad O.C."/>
            <person name="Hou L."/>
            <person name="Andersen J.H."/>
            <person name="Hansen E.H."/>
            <person name="Altermark B."/>
            <person name="Li C."/>
            <person name="Kuhnert E."/>
            <person name="Cox R.J."/>
            <person name="Crous P.W."/>
            <person name="Spatafora J.W."/>
            <person name="Lail K."/>
            <person name="Amirebrahimi M."/>
            <person name="Lipzen A."/>
            <person name="Pangilinan J."/>
            <person name="Andreopoulos W."/>
            <person name="Hayes R.D."/>
            <person name="Ng V."/>
            <person name="Grigoriev I.V."/>
            <person name="Jackson S.A."/>
            <person name="Sutton T.D.S."/>
            <person name="Dobson A.D.W."/>
            <person name="Rama T."/>
        </authorList>
    </citation>
    <scope>NUCLEOTIDE SEQUENCE</scope>
    <source>
        <strain evidence="5">TRa018bII</strain>
    </source>
</reference>
<protein>
    <recommendedName>
        <fullName evidence="7">Peptidase A1 domain-containing protein</fullName>
    </recommendedName>
</protein>
<feature type="chain" id="PRO_5040500385" description="Peptidase A1 domain-containing protein" evidence="2">
    <location>
        <begin position="19"/>
        <end position="926"/>
    </location>
</feature>
<organism evidence="5 6">
    <name type="scientific">Amylocarpus encephaloides</name>
    <dbReference type="NCBI Taxonomy" id="45428"/>
    <lineage>
        <taxon>Eukaryota</taxon>
        <taxon>Fungi</taxon>
        <taxon>Dikarya</taxon>
        <taxon>Ascomycota</taxon>
        <taxon>Pezizomycotina</taxon>
        <taxon>Leotiomycetes</taxon>
        <taxon>Helotiales</taxon>
        <taxon>Helotiales incertae sedis</taxon>
        <taxon>Amylocarpus</taxon>
    </lineage>
</organism>
<evidence type="ECO:0000313" key="6">
    <source>
        <dbReference type="Proteomes" id="UP000824998"/>
    </source>
</evidence>
<dbReference type="EMBL" id="MU251733">
    <property type="protein sequence ID" value="KAG9229774.1"/>
    <property type="molecule type" value="Genomic_DNA"/>
</dbReference>
<dbReference type="OrthoDB" id="3550911at2759"/>
<dbReference type="Pfam" id="PF23865">
    <property type="entry name" value="DUF7223"/>
    <property type="match status" value="1"/>
</dbReference>
<proteinExistence type="predicted"/>
<keyword evidence="6" id="KW-1185">Reference proteome</keyword>
<feature type="domain" description="DUF7029" evidence="3">
    <location>
        <begin position="147"/>
        <end position="244"/>
    </location>
</feature>
<keyword evidence="2" id="KW-0732">Signal</keyword>
<evidence type="ECO:0000259" key="4">
    <source>
        <dbReference type="Pfam" id="PF23865"/>
    </source>
</evidence>
<dbReference type="AlphaFoldDB" id="A0A9P7Y9R5"/>